<organism evidence="2 3">
    <name type="scientific">Neobacillus piezotolerans</name>
    <dbReference type="NCBI Taxonomy" id="2259171"/>
    <lineage>
        <taxon>Bacteria</taxon>
        <taxon>Bacillati</taxon>
        <taxon>Bacillota</taxon>
        <taxon>Bacilli</taxon>
        <taxon>Bacillales</taxon>
        <taxon>Bacillaceae</taxon>
        <taxon>Neobacillus</taxon>
    </lineage>
</organism>
<dbReference type="NCBIfam" id="NF041644">
    <property type="entry name" value="CBO0543_fam"/>
    <property type="match status" value="1"/>
</dbReference>
<comment type="caution">
    <text evidence="2">The sequence shown here is derived from an EMBL/GenBank/DDBJ whole genome shotgun (WGS) entry which is preliminary data.</text>
</comment>
<dbReference type="Proteomes" id="UP000257144">
    <property type="component" value="Unassembled WGS sequence"/>
</dbReference>
<dbReference type="RefSeq" id="WP_115452903.1">
    <property type="nucleotide sequence ID" value="NZ_QNQT01000007.1"/>
</dbReference>
<evidence type="ECO:0000313" key="3">
    <source>
        <dbReference type="Proteomes" id="UP000257144"/>
    </source>
</evidence>
<feature type="transmembrane region" description="Helical" evidence="1">
    <location>
        <begin position="122"/>
        <end position="143"/>
    </location>
</feature>
<dbReference type="AlphaFoldDB" id="A0A3D8GPH9"/>
<sequence>MLKIVTVAIISIICIFLIPKRLSVMEMYTTSLFASLFGVVTDLFLGVKLNLYGYLNKRVDWEYFLILLFVYPAANILYLNFYPHSGGVLKKALYIILSTCIVGLMEYISIQTNVFNYRGWNIWYSLIAYPIIFIILALNLKVIRKMSKRPETRLH</sequence>
<feature type="transmembrane region" description="Helical" evidence="1">
    <location>
        <begin position="6"/>
        <end position="24"/>
    </location>
</feature>
<keyword evidence="1" id="KW-0472">Membrane</keyword>
<protein>
    <submittedName>
        <fullName evidence="2">Uncharacterized protein</fullName>
    </submittedName>
</protein>
<proteinExistence type="predicted"/>
<gene>
    <name evidence="2" type="ORF">DRW41_15390</name>
</gene>
<evidence type="ECO:0000256" key="1">
    <source>
        <dbReference type="SAM" id="Phobius"/>
    </source>
</evidence>
<keyword evidence="1" id="KW-0812">Transmembrane</keyword>
<accession>A0A3D8GPH9</accession>
<keyword evidence="3" id="KW-1185">Reference proteome</keyword>
<dbReference type="EMBL" id="QNQT01000007">
    <property type="protein sequence ID" value="RDU35976.1"/>
    <property type="molecule type" value="Genomic_DNA"/>
</dbReference>
<reference evidence="2 3" key="1">
    <citation type="submission" date="2018-07" db="EMBL/GenBank/DDBJ databases">
        <title>Bacillus sp. YLB-04 draft genome sequence.</title>
        <authorList>
            <person name="Yu L."/>
            <person name="Tang X."/>
        </authorList>
    </citation>
    <scope>NUCLEOTIDE SEQUENCE [LARGE SCALE GENOMIC DNA]</scope>
    <source>
        <strain evidence="2 3">YLB-04</strain>
    </source>
</reference>
<feature type="transmembrane region" description="Helical" evidence="1">
    <location>
        <begin position="31"/>
        <end position="51"/>
    </location>
</feature>
<name>A0A3D8GPH9_9BACI</name>
<feature type="transmembrane region" description="Helical" evidence="1">
    <location>
        <begin position="93"/>
        <end position="110"/>
    </location>
</feature>
<evidence type="ECO:0000313" key="2">
    <source>
        <dbReference type="EMBL" id="RDU35976.1"/>
    </source>
</evidence>
<dbReference type="InterPro" id="IPR048147">
    <property type="entry name" value="CBO0543-like"/>
</dbReference>
<feature type="transmembrane region" description="Helical" evidence="1">
    <location>
        <begin position="63"/>
        <end position="81"/>
    </location>
</feature>
<keyword evidence="1" id="KW-1133">Transmembrane helix</keyword>